<accession>A0A198WPA8</accession>
<evidence type="ECO:0000313" key="4">
    <source>
        <dbReference type="Proteomes" id="UP000078295"/>
    </source>
</evidence>
<evidence type="ECO:0000313" key="6">
    <source>
        <dbReference type="Proteomes" id="UP000280228"/>
    </source>
</evidence>
<dbReference type="KEGG" id="mcs:DR90_1661"/>
<dbReference type="EMBL" id="LXHQ01000051">
    <property type="protein sequence ID" value="OAV22657.1"/>
    <property type="molecule type" value="Genomic_DNA"/>
</dbReference>
<dbReference type="AlphaFoldDB" id="A0A198WPA8"/>
<proteinExistence type="predicted"/>
<sequence length="135" mass="15469">MNNDSTKIYDNLKDLEQAAKEIISRNILPKLIKHNQTSAAEFVSSFSKGADDFILQTERDEGLNFVAGYAILNLLESGTMQIDFDFYFQNTQGSWINKKKQSKTFNVDEYLNPQAQASLLEHQSLKFDIDKPLDR</sequence>
<dbReference type="Proteomes" id="UP000078295">
    <property type="component" value="Unassembled WGS sequence"/>
</dbReference>
<gene>
    <name evidence="2" type="ORF">AO370_1945</name>
    <name evidence="1" type="ORF">EJK53_0255</name>
    <name evidence="3" type="ORF">EJK54_0794</name>
</gene>
<evidence type="ECO:0000313" key="2">
    <source>
        <dbReference type="EMBL" id="OAV22657.1"/>
    </source>
</evidence>
<evidence type="ECO:0000313" key="3">
    <source>
        <dbReference type="EMBL" id="RUO15972.1"/>
    </source>
</evidence>
<dbReference type="Proteomes" id="UP000280228">
    <property type="component" value="Chromosome"/>
</dbReference>
<protein>
    <submittedName>
        <fullName evidence="2">Uncharacterized protein</fullName>
    </submittedName>
</protein>
<reference evidence="2 4" key="1">
    <citation type="journal article" date="2016" name="Genome Biol. Evol.">
        <title>Comparative Genomic Analyses of the Moraxella catarrhalis Serosensitive and Seroresistant Lineages Demonstrate Their Independent Evolution.</title>
        <authorList>
            <person name="Earl J.P."/>
            <person name="de Vries S.P."/>
            <person name="Ahmed A."/>
            <person name="Powell E."/>
            <person name="Schultz M.P."/>
            <person name="Hermans P.W."/>
            <person name="Hill D.J."/>
            <person name="Zhou Z."/>
            <person name="Constantinidou C.I."/>
            <person name="Hu F.Z."/>
            <person name="Bootsma H.J."/>
            <person name="Ehrlich G.D."/>
        </authorList>
    </citation>
    <scope>NUCLEOTIDE SEQUENCE [LARGE SCALE GENOMIC DNA]</scope>
    <source>
        <strain evidence="2 4">F23</strain>
    </source>
</reference>
<keyword evidence="5" id="KW-1185">Reference proteome</keyword>
<dbReference type="GeneID" id="66586287"/>
<dbReference type="EMBL" id="CP034662">
    <property type="protein sequence ID" value="AZQ93119.1"/>
    <property type="molecule type" value="Genomic_DNA"/>
</dbReference>
<dbReference type="RefSeq" id="WP_003658741.1">
    <property type="nucleotide sequence ID" value="NZ_CP007669.1"/>
</dbReference>
<evidence type="ECO:0000313" key="1">
    <source>
        <dbReference type="EMBL" id="AZQ93119.1"/>
    </source>
</evidence>
<name>A0A198WPA8_MORCA</name>
<reference evidence="5 6" key="2">
    <citation type="submission" date="2018-12" db="EMBL/GenBank/DDBJ databases">
        <title>Persistence of Moraxella catarrhalis in Chronic Obstructive Pulmonary Disease and Regulation of the Hag/MID Adhesin.</title>
        <authorList>
            <person name="Murphy T."/>
            <person name="Zhao X."/>
            <person name="Vyas G."/>
            <person name="Aluvathingal J."/>
            <person name="Nadendla S."/>
            <person name="Tallon L."/>
            <person name="Tettelin H."/>
        </authorList>
    </citation>
    <scope>NUCLEOTIDE SEQUENCE [LARGE SCALE GENOMIC DNA]</scope>
    <source>
        <strain evidence="3 5">173P27B1</strain>
        <strain evidence="1 6">46P58B1</strain>
    </source>
</reference>
<dbReference type="Proteomes" id="UP000268436">
    <property type="component" value="Unassembled WGS sequence"/>
</dbReference>
<dbReference type="KEGG" id="mcat:MC25239_00268"/>
<dbReference type="OrthoDB" id="9929452at2"/>
<dbReference type="EMBL" id="RYER01000018">
    <property type="protein sequence ID" value="RUO15972.1"/>
    <property type="molecule type" value="Genomic_DNA"/>
</dbReference>
<organism evidence="2 4">
    <name type="scientific">Moraxella catarrhalis</name>
    <name type="common">Branhamella catarrhalis</name>
    <dbReference type="NCBI Taxonomy" id="480"/>
    <lineage>
        <taxon>Bacteria</taxon>
        <taxon>Pseudomonadati</taxon>
        <taxon>Pseudomonadota</taxon>
        <taxon>Gammaproteobacteria</taxon>
        <taxon>Moraxellales</taxon>
        <taxon>Moraxellaceae</taxon>
        <taxon>Moraxella</taxon>
    </lineage>
</organism>
<evidence type="ECO:0000313" key="5">
    <source>
        <dbReference type="Proteomes" id="UP000268436"/>
    </source>
</evidence>